<keyword evidence="8" id="KW-0414">Isoprene biosynthesis</keyword>
<dbReference type="Gene3D" id="3.90.79.10">
    <property type="entry name" value="Nucleoside Triphosphate Pyrophosphohydrolase"/>
    <property type="match status" value="1"/>
</dbReference>
<dbReference type="PIRSF" id="PIRSF018427">
    <property type="entry name" value="Isopntndiph_ism"/>
    <property type="match status" value="1"/>
</dbReference>
<evidence type="ECO:0000256" key="8">
    <source>
        <dbReference type="ARBA" id="ARBA00023229"/>
    </source>
</evidence>
<dbReference type="GO" id="GO:0004452">
    <property type="term" value="F:isopentenyl-diphosphate delta-isomerase activity"/>
    <property type="evidence" value="ECO:0007669"/>
    <property type="project" value="UniProtKB-UniRule"/>
</dbReference>
<keyword evidence="9 13" id="KW-0413">Isomerase</keyword>
<dbReference type="EC" id="5.3.3.2" evidence="3 10"/>
<evidence type="ECO:0000259" key="12">
    <source>
        <dbReference type="PROSITE" id="PS51462"/>
    </source>
</evidence>
<evidence type="ECO:0000256" key="5">
    <source>
        <dbReference type="ARBA" id="ARBA00022723"/>
    </source>
</evidence>
<protein>
    <recommendedName>
        <fullName evidence="3 10">Isopentenyl-diphosphate delta-isomerase</fullName>
        <ecNumber evidence="3 10">5.3.3.2</ecNumber>
    </recommendedName>
</protein>
<dbReference type="HAMAP" id="MF_00202">
    <property type="entry name" value="Idi"/>
    <property type="match status" value="1"/>
</dbReference>
<evidence type="ECO:0000256" key="4">
    <source>
        <dbReference type="ARBA" id="ARBA00022490"/>
    </source>
</evidence>
<dbReference type="SUPFAM" id="SSF55811">
    <property type="entry name" value="Nudix"/>
    <property type="match status" value="1"/>
</dbReference>
<dbReference type="Proteomes" id="UP000001822">
    <property type="component" value="Chromosome"/>
</dbReference>
<sequence>MNKEEYVLLVDEQDNEIGSMEKMEAHRKGLLHRAFSVFIFNTKGELLLQQRAASKYHSPLKWTNTCCSHQRKNETTLQAAARRMQEEMGITCNVSLSYTFIYKADVGQGLFEHELDHVLIGTTTQTTIPFNKNEVHAVRFASLEDIEKEMSINPEDFTKWFLITFSDLRKYISEHPV</sequence>
<organism evidence="13 14">
    <name type="scientific">Cytophaga hutchinsonii (strain ATCC 33406 / DSM 1761 / CIP 103989 / NBRC 15051 / NCIMB 9469 / D465)</name>
    <dbReference type="NCBI Taxonomy" id="269798"/>
    <lineage>
        <taxon>Bacteria</taxon>
        <taxon>Pseudomonadati</taxon>
        <taxon>Bacteroidota</taxon>
        <taxon>Cytophagia</taxon>
        <taxon>Cytophagales</taxon>
        <taxon>Cytophagaceae</taxon>
        <taxon>Cytophaga</taxon>
    </lineage>
</organism>
<feature type="active site" evidence="11">
    <location>
        <position position="114"/>
    </location>
</feature>
<dbReference type="GO" id="GO:0046872">
    <property type="term" value="F:metal ion binding"/>
    <property type="evidence" value="ECO:0007669"/>
    <property type="project" value="UniProtKB-KW"/>
</dbReference>
<evidence type="ECO:0000256" key="7">
    <source>
        <dbReference type="ARBA" id="ARBA00023211"/>
    </source>
</evidence>
<proteinExistence type="inferred from homology"/>
<keyword evidence="14" id="KW-1185">Reference proteome</keyword>
<evidence type="ECO:0000256" key="2">
    <source>
        <dbReference type="ARBA" id="ARBA00007579"/>
    </source>
</evidence>
<feature type="active site" evidence="11">
    <location>
        <position position="67"/>
    </location>
</feature>
<name>A0A6N4SNX5_CYTH3</name>
<dbReference type="PROSITE" id="PS51462">
    <property type="entry name" value="NUDIX"/>
    <property type="match status" value="1"/>
</dbReference>
<dbReference type="GO" id="GO:0009240">
    <property type="term" value="P:isopentenyl diphosphate biosynthetic process"/>
    <property type="evidence" value="ECO:0007669"/>
    <property type="project" value="TreeGrafter"/>
</dbReference>
<evidence type="ECO:0000256" key="10">
    <source>
        <dbReference type="NCBIfam" id="TIGR02150"/>
    </source>
</evidence>
<dbReference type="KEGG" id="chu:CHU_0674"/>
<dbReference type="NCBIfam" id="TIGR02150">
    <property type="entry name" value="IPP_isom_1"/>
    <property type="match status" value="1"/>
</dbReference>
<evidence type="ECO:0000313" key="14">
    <source>
        <dbReference type="Proteomes" id="UP000001822"/>
    </source>
</evidence>
<dbReference type="GO" id="GO:0005737">
    <property type="term" value="C:cytoplasm"/>
    <property type="evidence" value="ECO:0007669"/>
    <property type="project" value="TreeGrafter"/>
</dbReference>
<dbReference type="CDD" id="cd02885">
    <property type="entry name" value="NUDIX_IPP_Isomerase"/>
    <property type="match status" value="1"/>
</dbReference>
<evidence type="ECO:0000256" key="9">
    <source>
        <dbReference type="ARBA" id="ARBA00023235"/>
    </source>
</evidence>
<reference evidence="13 14" key="1">
    <citation type="journal article" date="2007" name="Appl. Environ. Microbiol.">
        <title>Genome sequence of the cellulolytic gliding bacterium Cytophaga hutchinsonii.</title>
        <authorList>
            <person name="Xie G."/>
            <person name="Bruce D.C."/>
            <person name="Challacombe J.F."/>
            <person name="Chertkov O."/>
            <person name="Detter J.C."/>
            <person name="Gilna P."/>
            <person name="Han C.S."/>
            <person name="Lucas S."/>
            <person name="Misra M."/>
            <person name="Myers G.L."/>
            <person name="Richardson P."/>
            <person name="Tapia R."/>
            <person name="Thayer N."/>
            <person name="Thompson L.S."/>
            <person name="Brettin T.S."/>
            <person name="Henrissat B."/>
            <person name="Wilson D.B."/>
            <person name="McBride M.J."/>
        </authorList>
    </citation>
    <scope>NUCLEOTIDE SEQUENCE [LARGE SCALE GENOMIC DNA]</scope>
    <source>
        <strain evidence="14">ATCC 33406 / DSM 1761 / CIP 103989 / NBRC 15051 / NCIMB 9469 / D465</strain>
    </source>
</reference>
<dbReference type="Pfam" id="PF00293">
    <property type="entry name" value="NUDIX"/>
    <property type="match status" value="1"/>
</dbReference>
<keyword evidence="7" id="KW-0464">Manganese</keyword>
<feature type="domain" description="Nudix hydrolase" evidence="12">
    <location>
        <begin position="30"/>
        <end position="163"/>
    </location>
</feature>
<dbReference type="NCBIfam" id="NF002995">
    <property type="entry name" value="PRK03759.1"/>
    <property type="match status" value="1"/>
</dbReference>
<dbReference type="OrthoDB" id="9809458at2"/>
<gene>
    <name evidence="13" type="primary">idi</name>
    <name evidence="13" type="ordered locus">CHU_0674</name>
</gene>
<keyword evidence="5" id="KW-0479">Metal-binding</keyword>
<evidence type="ECO:0000313" key="13">
    <source>
        <dbReference type="EMBL" id="ABG57961.1"/>
    </source>
</evidence>
<evidence type="ECO:0000256" key="3">
    <source>
        <dbReference type="ARBA" id="ARBA00012057"/>
    </source>
</evidence>
<dbReference type="RefSeq" id="WP_011584077.1">
    <property type="nucleotide sequence ID" value="NC_008255.1"/>
</dbReference>
<dbReference type="AlphaFoldDB" id="A0A6N4SNX5"/>
<dbReference type="PANTHER" id="PTHR10885">
    <property type="entry name" value="ISOPENTENYL-DIPHOSPHATE DELTA-ISOMERASE"/>
    <property type="match status" value="1"/>
</dbReference>
<evidence type="ECO:0000256" key="6">
    <source>
        <dbReference type="ARBA" id="ARBA00022842"/>
    </source>
</evidence>
<dbReference type="InterPro" id="IPR011876">
    <property type="entry name" value="IsopentenylPP_isomerase_typ1"/>
</dbReference>
<keyword evidence="4" id="KW-0963">Cytoplasm</keyword>
<evidence type="ECO:0000256" key="1">
    <source>
        <dbReference type="ARBA" id="ARBA00004826"/>
    </source>
</evidence>
<dbReference type="InterPro" id="IPR056375">
    <property type="entry name" value="Idi_bact"/>
</dbReference>
<dbReference type="InterPro" id="IPR015797">
    <property type="entry name" value="NUDIX_hydrolase-like_dom_sf"/>
</dbReference>
<dbReference type="EMBL" id="CP000383">
    <property type="protein sequence ID" value="ABG57961.1"/>
    <property type="molecule type" value="Genomic_DNA"/>
</dbReference>
<comment type="similarity">
    <text evidence="2">Belongs to the IPP isomerase type 1 family.</text>
</comment>
<dbReference type="GO" id="GO:0050992">
    <property type="term" value="P:dimethylallyl diphosphate biosynthetic process"/>
    <property type="evidence" value="ECO:0007669"/>
    <property type="project" value="UniProtKB-UniPathway"/>
</dbReference>
<keyword evidence="6" id="KW-0460">Magnesium</keyword>
<dbReference type="UniPathway" id="UPA00059">
    <property type="reaction ID" value="UER00104"/>
</dbReference>
<dbReference type="InterPro" id="IPR000086">
    <property type="entry name" value="NUDIX_hydrolase_dom"/>
</dbReference>
<evidence type="ECO:0000256" key="11">
    <source>
        <dbReference type="PIRSR" id="PIRSR018427-1"/>
    </source>
</evidence>
<accession>A0A6N4SNX5</accession>
<comment type="pathway">
    <text evidence="1">Isoprenoid biosynthesis; dimethylallyl diphosphate biosynthesis; dimethylallyl diphosphate from isopentenyl diphosphate: step 1/1.</text>
</comment>
<dbReference type="PANTHER" id="PTHR10885:SF0">
    <property type="entry name" value="ISOPENTENYL-DIPHOSPHATE DELTA-ISOMERASE"/>
    <property type="match status" value="1"/>
</dbReference>